<reference evidence="1 2" key="1">
    <citation type="submission" date="2018-06" db="EMBL/GenBank/DDBJ databases">
        <title>Comparative genomics reveals the genomic features of Rhizophagus irregularis, R. cerebriforme, R. diaphanum and Gigaspora rosea, and their symbiotic lifestyle signature.</title>
        <authorList>
            <person name="Morin E."/>
            <person name="San Clemente H."/>
            <person name="Chen E.C.H."/>
            <person name="De La Providencia I."/>
            <person name="Hainaut M."/>
            <person name="Kuo A."/>
            <person name="Kohler A."/>
            <person name="Murat C."/>
            <person name="Tang N."/>
            <person name="Roy S."/>
            <person name="Loubradou J."/>
            <person name="Henrissat B."/>
            <person name="Grigoriev I.V."/>
            <person name="Corradi N."/>
            <person name="Roux C."/>
            <person name="Martin F.M."/>
        </authorList>
    </citation>
    <scope>NUCLEOTIDE SEQUENCE [LARGE SCALE GENOMIC DNA]</scope>
    <source>
        <strain evidence="1 2">DAOM 194757</strain>
    </source>
</reference>
<dbReference type="InterPro" id="IPR012337">
    <property type="entry name" value="RNaseH-like_sf"/>
</dbReference>
<dbReference type="SUPFAM" id="SSF53098">
    <property type="entry name" value="Ribonuclease H-like"/>
    <property type="match status" value="1"/>
</dbReference>
<protein>
    <submittedName>
        <fullName evidence="1">Uncharacterized protein</fullName>
    </submittedName>
</protein>
<keyword evidence="2" id="KW-1185">Reference proteome</keyword>
<dbReference type="AlphaFoldDB" id="A0A397UTI4"/>
<comment type="caution">
    <text evidence="1">The sequence shown here is derived from an EMBL/GenBank/DDBJ whole genome shotgun (WGS) entry which is preliminary data.</text>
</comment>
<name>A0A397UTI4_9GLOM</name>
<sequence>MSRAEIVNKYQITDPNLFFVYKAVDASNYDDWYLLYLYSVLENGQKFFINIIEYNIFFDIKLKDPSLLNLYLEEFNDYESYDIINKQPFDSIEKFNFLRIYFSNHQKHRKALQTFKDKVEHLNKKLQKIYDLKKTKKKIM</sequence>
<organism evidence="1 2">
    <name type="scientific">Gigaspora rosea</name>
    <dbReference type="NCBI Taxonomy" id="44941"/>
    <lineage>
        <taxon>Eukaryota</taxon>
        <taxon>Fungi</taxon>
        <taxon>Fungi incertae sedis</taxon>
        <taxon>Mucoromycota</taxon>
        <taxon>Glomeromycotina</taxon>
        <taxon>Glomeromycetes</taxon>
        <taxon>Diversisporales</taxon>
        <taxon>Gigasporaceae</taxon>
        <taxon>Gigaspora</taxon>
    </lineage>
</organism>
<evidence type="ECO:0000313" key="1">
    <source>
        <dbReference type="EMBL" id="RIB10506.1"/>
    </source>
</evidence>
<evidence type="ECO:0000313" key="2">
    <source>
        <dbReference type="Proteomes" id="UP000266673"/>
    </source>
</evidence>
<gene>
    <name evidence="1" type="ORF">C2G38_2250719</name>
</gene>
<proteinExistence type="predicted"/>
<dbReference type="Proteomes" id="UP000266673">
    <property type="component" value="Unassembled WGS sequence"/>
</dbReference>
<dbReference type="OrthoDB" id="2478292at2759"/>
<dbReference type="EMBL" id="QKWP01001242">
    <property type="protein sequence ID" value="RIB10506.1"/>
    <property type="molecule type" value="Genomic_DNA"/>
</dbReference>
<accession>A0A397UTI4</accession>